<keyword evidence="9 11" id="KW-0934">Plastid</keyword>
<protein>
    <recommendedName>
        <fullName evidence="6 7">Small ribosomal subunit protein uS3c</fullName>
    </recommendedName>
</protein>
<evidence type="ECO:0000256" key="5">
    <source>
        <dbReference type="ARBA" id="ARBA00023274"/>
    </source>
</evidence>
<dbReference type="InterPro" id="IPR036419">
    <property type="entry name" value="Ribosomal_S3_C_sf"/>
</dbReference>
<dbReference type="InterPro" id="IPR015946">
    <property type="entry name" value="KH_dom-like_a/b"/>
</dbReference>
<dbReference type="GO" id="GO:0003735">
    <property type="term" value="F:structural constituent of ribosome"/>
    <property type="evidence" value="ECO:0007669"/>
    <property type="project" value="InterPro"/>
</dbReference>
<name>A0A088CIZ5_9VIRI</name>
<dbReference type="PROSITE" id="PS50823">
    <property type="entry name" value="KH_TYPE_2"/>
    <property type="match status" value="1"/>
</dbReference>
<dbReference type="EMBL" id="KJ746597">
    <property type="protein sequence ID" value="AID67491.1"/>
    <property type="molecule type" value="Genomic_DNA"/>
</dbReference>
<dbReference type="NCBIfam" id="TIGR01009">
    <property type="entry name" value="rpsC_bact"/>
    <property type="match status" value="1"/>
</dbReference>
<dbReference type="GO" id="GO:0009507">
    <property type="term" value="C:chloroplast"/>
    <property type="evidence" value="ECO:0007669"/>
    <property type="project" value="UniProtKB-SubCell"/>
</dbReference>
<evidence type="ECO:0000256" key="9">
    <source>
        <dbReference type="RuleBase" id="RU003626"/>
    </source>
</evidence>
<comment type="subunit">
    <text evidence="7 9">Part of the 30S ribosomal subunit.</text>
</comment>
<dbReference type="InterPro" id="IPR057258">
    <property type="entry name" value="Ribosomal_uS3"/>
</dbReference>
<dbReference type="Gene3D" id="3.30.1140.32">
    <property type="entry name" value="Ribosomal protein S3, C-terminal domain"/>
    <property type="match status" value="1"/>
</dbReference>
<dbReference type="PANTHER" id="PTHR11760">
    <property type="entry name" value="30S/40S RIBOSOMAL PROTEIN S3"/>
    <property type="match status" value="1"/>
</dbReference>
<dbReference type="SUPFAM" id="SSF54821">
    <property type="entry name" value="Ribosomal protein S3 C-terminal domain"/>
    <property type="match status" value="1"/>
</dbReference>
<keyword evidence="2 7" id="KW-0699">rRNA-binding</keyword>
<evidence type="ECO:0000256" key="4">
    <source>
        <dbReference type="ARBA" id="ARBA00022980"/>
    </source>
</evidence>
<evidence type="ECO:0000256" key="2">
    <source>
        <dbReference type="ARBA" id="ARBA00022730"/>
    </source>
</evidence>
<dbReference type="InterPro" id="IPR004044">
    <property type="entry name" value="KH_dom_type_2"/>
</dbReference>
<evidence type="ECO:0000313" key="11">
    <source>
        <dbReference type="EMBL" id="AID67491.1"/>
    </source>
</evidence>
<keyword evidence="9 11" id="KW-0150">Chloroplast</keyword>
<accession>A0A088CIZ5</accession>
<reference evidence="11" key="1">
    <citation type="journal article" date="2014" name="BMC Genomics">
        <title>Six newly sequenced chloroplast genomes from prasinophyte green algae provide insights into the relationships among prasinophyte lineages and the diversity of streamlined genome architecture in picoplanktonic species.</title>
        <authorList>
            <person name="Lemieux C."/>
            <person name="Otis C."/>
            <person name="Turmel M."/>
        </authorList>
    </citation>
    <scope>NUCLEOTIDE SEQUENCE</scope>
</reference>
<dbReference type="PROSITE" id="PS00548">
    <property type="entry name" value="RIBOSOMAL_S3"/>
    <property type="match status" value="1"/>
</dbReference>
<dbReference type="InterPro" id="IPR009019">
    <property type="entry name" value="KH_sf_prok-type"/>
</dbReference>
<evidence type="ECO:0000256" key="3">
    <source>
        <dbReference type="ARBA" id="ARBA00022884"/>
    </source>
</evidence>
<evidence type="ECO:0000256" key="7">
    <source>
        <dbReference type="HAMAP-Rule" id="MF_01309"/>
    </source>
</evidence>
<geneLocation type="chloroplast" evidence="11"/>
<dbReference type="CDD" id="cd02412">
    <property type="entry name" value="KH-II_30S_S3"/>
    <property type="match status" value="1"/>
</dbReference>
<feature type="domain" description="KH type-2" evidence="10">
    <location>
        <begin position="41"/>
        <end position="132"/>
    </location>
</feature>
<dbReference type="PANTHER" id="PTHR11760:SF19">
    <property type="entry name" value="SMALL RIBOSOMAL SUBUNIT PROTEIN US3C"/>
    <property type="match status" value="1"/>
</dbReference>
<dbReference type="InterPro" id="IPR005704">
    <property type="entry name" value="Ribosomal_uS3_bac-typ"/>
</dbReference>
<evidence type="ECO:0000256" key="6">
    <source>
        <dbReference type="ARBA" id="ARBA00035154"/>
    </source>
</evidence>
<dbReference type="HAMAP" id="MF_01309_B">
    <property type="entry name" value="Ribosomal_uS3_B"/>
    <property type="match status" value="1"/>
</dbReference>
<keyword evidence="5 7" id="KW-0687">Ribonucleoprotein</keyword>
<proteinExistence type="inferred from homology"/>
<dbReference type="GO" id="GO:0006412">
    <property type="term" value="P:translation"/>
    <property type="evidence" value="ECO:0007669"/>
    <property type="project" value="UniProtKB-UniRule"/>
</dbReference>
<sequence length="241" mass="27359">MGQKVHPTGFRLQLTQNYLSDWSVSVKRKDYSTFVKTDFIIRKTLFSSVPPSVLQSVVIHQLQPKIQVFLHTTRPSSIIGQKGVGLDFLRKKVKKTLSKEGLLIKNQRETFLSKKQEKSTTRELSVFLHEIPDSETNATFIAETIAAKLEKRIAFKRAMRQAIQKARRANIDGIKVQISGRLNGAEIARSEWVREGQVPLQTLRAPIDYCQYKAHTIYGVLGIKVWVYKKAPAFSNSSSIS</sequence>
<dbReference type="GO" id="GO:0019843">
    <property type="term" value="F:rRNA binding"/>
    <property type="evidence" value="ECO:0007669"/>
    <property type="project" value="UniProtKB-UniRule"/>
</dbReference>
<dbReference type="SUPFAM" id="SSF54814">
    <property type="entry name" value="Prokaryotic type KH domain (KH-domain type II)"/>
    <property type="match status" value="1"/>
</dbReference>
<gene>
    <name evidence="7 11" type="primary">rps3</name>
</gene>
<keyword evidence="3 7" id="KW-0694">RNA-binding</keyword>
<comment type="subcellular location">
    <subcellularLocation>
        <location evidence="7 9">Plastid</location>
        <location evidence="7 9">Chloroplast</location>
    </subcellularLocation>
</comment>
<evidence type="ECO:0000256" key="1">
    <source>
        <dbReference type="ARBA" id="ARBA00010761"/>
    </source>
</evidence>
<organism evidence="11">
    <name type="scientific">Prasinococcus sp. CCMP1194</name>
    <dbReference type="NCBI Taxonomy" id="110672"/>
    <lineage>
        <taxon>Eukaryota</taxon>
        <taxon>Viridiplantae</taxon>
        <taxon>Prasinodermophyta</taxon>
        <taxon>Palmophyllophyceae</taxon>
        <taxon>Prasinococcales</taxon>
        <taxon>Prasinococcaceae</taxon>
        <taxon>Prasinococcus</taxon>
    </lineage>
</organism>
<keyword evidence="4 7" id="KW-0689">Ribosomal protein</keyword>
<dbReference type="AlphaFoldDB" id="A0A088CIZ5"/>
<dbReference type="GO" id="GO:0022627">
    <property type="term" value="C:cytosolic small ribosomal subunit"/>
    <property type="evidence" value="ECO:0007669"/>
    <property type="project" value="TreeGrafter"/>
</dbReference>
<dbReference type="Gene3D" id="3.30.300.20">
    <property type="match status" value="1"/>
</dbReference>
<dbReference type="InterPro" id="IPR001351">
    <property type="entry name" value="Ribosomal_uS3_C"/>
</dbReference>
<evidence type="ECO:0000259" key="10">
    <source>
        <dbReference type="PROSITE" id="PS50823"/>
    </source>
</evidence>
<dbReference type="Pfam" id="PF00189">
    <property type="entry name" value="Ribosomal_S3_C"/>
    <property type="match status" value="1"/>
</dbReference>
<evidence type="ECO:0000256" key="8">
    <source>
        <dbReference type="RuleBase" id="RU003624"/>
    </source>
</evidence>
<dbReference type="InterPro" id="IPR018280">
    <property type="entry name" value="Ribosomal_uS3_CS"/>
</dbReference>
<comment type="similarity">
    <text evidence="1 7 8">Belongs to the universal ribosomal protein uS3 family.</text>
</comment>